<dbReference type="SUPFAM" id="SSF55729">
    <property type="entry name" value="Acyl-CoA N-acyltransferases (Nat)"/>
    <property type="match status" value="1"/>
</dbReference>
<accession>A0ABU6JGU8</accession>
<dbReference type="InterPro" id="IPR000182">
    <property type="entry name" value="GNAT_dom"/>
</dbReference>
<evidence type="ECO:0000259" key="1">
    <source>
        <dbReference type="PROSITE" id="PS51186"/>
    </source>
</evidence>
<dbReference type="EMBL" id="JAWIIV010000028">
    <property type="protein sequence ID" value="MEC4722324.1"/>
    <property type="molecule type" value="Genomic_DNA"/>
</dbReference>
<name>A0ABU6JGU8_9BURK</name>
<dbReference type="Gene3D" id="3.40.630.30">
    <property type="match status" value="1"/>
</dbReference>
<dbReference type="PROSITE" id="PS51186">
    <property type="entry name" value="GNAT"/>
    <property type="match status" value="1"/>
</dbReference>
<proteinExistence type="predicted"/>
<comment type="caution">
    <text evidence="2">The sequence shown here is derived from an EMBL/GenBank/DDBJ whole genome shotgun (WGS) entry which is preliminary data.</text>
</comment>
<dbReference type="Proteomes" id="UP001352263">
    <property type="component" value="Unassembled WGS sequence"/>
</dbReference>
<dbReference type="CDD" id="cd04301">
    <property type="entry name" value="NAT_SF"/>
    <property type="match status" value="1"/>
</dbReference>
<dbReference type="RefSeq" id="WP_326509000.1">
    <property type="nucleotide sequence ID" value="NZ_JAWIIV010000028.1"/>
</dbReference>
<feature type="domain" description="N-acetyltransferase" evidence="1">
    <location>
        <begin position="5"/>
        <end position="159"/>
    </location>
</feature>
<organism evidence="2 3">
    <name type="scientific">Noviherbaspirillum album</name>
    <dbReference type="NCBI Taxonomy" id="3080276"/>
    <lineage>
        <taxon>Bacteria</taxon>
        <taxon>Pseudomonadati</taxon>
        <taxon>Pseudomonadota</taxon>
        <taxon>Betaproteobacteria</taxon>
        <taxon>Burkholderiales</taxon>
        <taxon>Oxalobacteraceae</taxon>
        <taxon>Noviherbaspirillum</taxon>
    </lineage>
</organism>
<protein>
    <submittedName>
        <fullName evidence="2">GNAT family N-acetyltransferase</fullName>
        <ecNumber evidence="2">2.3.1.-</ecNumber>
    </submittedName>
</protein>
<dbReference type="GO" id="GO:0016746">
    <property type="term" value="F:acyltransferase activity"/>
    <property type="evidence" value="ECO:0007669"/>
    <property type="project" value="UniProtKB-KW"/>
</dbReference>
<dbReference type="Pfam" id="PF00583">
    <property type="entry name" value="Acetyltransf_1"/>
    <property type="match status" value="1"/>
</dbReference>
<gene>
    <name evidence="2" type="ORF">RY831_24480</name>
</gene>
<keyword evidence="2" id="KW-0012">Acyltransferase</keyword>
<reference evidence="2 3" key="1">
    <citation type="submission" date="2023-10" db="EMBL/GenBank/DDBJ databases">
        <title>Noviherbaspirillum sp. CPCC 100848 genome assembly.</title>
        <authorList>
            <person name="Li X.Y."/>
            <person name="Fang X.M."/>
        </authorList>
    </citation>
    <scope>NUCLEOTIDE SEQUENCE [LARGE SCALE GENOMIC DNA]</scope>
    <source>
        <strain evidence="2 3">CPCC 100848</strain>
    </source>
</reference>
<sequence>MPQDILIRRGEVRDADAIAAFNIAMARETEGKELLPEVIAAGVRGLIGNTSLGYYLVAEAGDRIVASLLVTTEWSDWRNGVFWWIQSVYVRPEWRRKGIYSRLYEFVKAAAAADAAVCGFRLYVEKENRGAQKTYYFLGMRETEYLMYEELKPGIRYCR</sequence>
<evidence type="ECO:0000313" key="2">
    <source>
        <dbReference type="EMBL" id="MEC4722324.1"/>
    </source>
</evidence>
<dbReference type="InterPro" id="IPR016181">
    <property type="entry name" value="Acyl_CoA_acyltransferase"/>
</dbReference>
<keyword evidence="3" id="KW-1185">Reference proteome</keyword>
<evidence type="ECO:0000313" key="3">
    <source>
        <dbReference type="Proteomes" id="UP001352263"/>
    </source>
</evidence>
<keyword evidence="2" id="KW-0808">Transferase</keyword>
<dbReference type="EC" id="2.3.1.-" evidence="2"/>